<feature type="transmembrane region" description="Helical" evidence="1">
    <location>
        <begin position="45"/>
        <end position="66"/>
    </location>
</feature>
<feature type="transmembrane region" description="Helical" evidence="1">
    <location>
        <begin position="101"/>
        <end position="123"/>
    </location>
</feature>
<feature type="transmembrane region" description="Helical" evidence="1">
    <location>
        <begin position="205"/>
        <end position="224"/>
    </location>
</feature>
<dbReference type="AlphaFoldDB" id="A0A6P1EBL8"/>
<dbReference type="Proteomes" id="UP000465035">
    <property type="component" value="Chromosome"/>
</dbReference>
<gene>
    <name evidence="2" type="ORF">GQR93_12750</name>
</gene>
<feature type="transmembrane region" description="Helical" evidence="1">
    <location>
        <begin position="167"/>
        <end position="185"/>
    </location>
</feature>
<proteinExistence type="predicted"/>
<dbReference type="GeneID" id="69059243"/>
<reference evidence="2 3" key="1">
    <citation type="submission" date="2019-12" db="EMBL/GenBank/DDBJ databases">
        <title>Lactobacillus hilgardii FLUB.</title>
        <authorList>
            <person name="Gustaw K."/>
        </authorList>
    </citation>
    <scope>NUCLEOTIDE SEQUENCE [LARGE SCALE GENOMIC DNA]</scope>
    <source>
        <strain evidence="2 3">FLUB</strain>
    </source>
</reference>
<sequence length="230" mass="25707">MWLMIEVELKKIWRGRLPIYLFLAFAILLFFHIDSHTWSGFISEKLNWFTLVMGMMGFGILSSWVFGREYQDQTFKDLLALPVSRNQIVGAKLISLTITEVLLALVSIGWLFILGLILHLSAFHATVILVLLERFAMSMIAAIGLTYLFPLLASLSKGLLMPISMSFAALLIGKIMAAESIGHYFPWSIPMLLSGKPGVVNLFSWLAVIVVAGIGVLGTMSWWTRGDHTD</sequence>
<feature type="transmembrane region" description="Helical" evidence="1">
    <location>
        <begin position="135"/>
        <end position="155"/>
    </location>
</feature>
<keyword evidence="1" id="KW-0472">Membrane</keyword>
<organism evidence="2 3">
    <name type="scientific">Lentilactobacillus hilgardii</name>
    <name type="common">Lactobacillus hilgardii</name>
    <dbReference type="NCBI Taxonomy" id="1588"/>
    <lineage>
        <taxon>Bacteria</taxon>
        <taxon>Bacillati</taxon>
        <taxon>Bacillota</taxon>
        <taxon>Bacilli</taxon>
        <taxon>Lactobacillales</taxon>
        <taxon>Lactobacillaceae</taxon>
        <taxon>Lentilactobacillus</taxon>
    </lineage>
</organism>
<keyword evidence="1" id="KW-0812">Transmembrane</keyword>
<dbReference type="EMBL" id="CP047121">
    <property type="protein sequence ID" value="QHB52995.1"/>
    <property type="molecule type" value="Genomic_DNA"/>
</dbReference>
<name>A0A6P1EBL8_LENHI</name>
<dbReference type="SMR" id="A0A6P1EBL8"/>
<dbReference type="Pfam" id="PF12730">
    <property type="entry name" value="ABC2_membrane_4"/>
    <property type="match status" value="1"/>
</dbReference>
<keyword evidence="1" id="KW-1133">Transmembrane helix</keyword>
<accession>A0A6P1EBL8</accession>
<evidence type="ECO:0000313" key="3">
    <source>
        <dbReference type="Proteomes" id="UP000465035"/>
    </source>
</evidence>
<feature type="transmembrane region" description="Helical" evidence="1">
    <location>
        <begin position="12"/>
        <end position="33"/>
    </location>
</feature>
<protein>
    <submittedName>
        <fullName evidence="2">ABC transporter permease subunit</fullName>
    </submittedName>
</protein>
<dbReference type="RefSeq" id="WP_003553254.1">
    <property type="nucleotide sequence ID" value="NZ_CABKOL010000104.1"/>
</dbReference>
<evidence type="ECO:0000313" key="2">
    <source>
        <dbReference type="EMBL" id="QHB52995.1"/>
    </source>
</evidence>
<evidence type="ECO:0000256" key="1">
    <source>
        <dbReference type="SAM" id="Phobius"/>
    </source>
</evidence>